<proteinExistence type="inferred from homology"/>
<name>A0A2K9NHR8_9PROT</name>
<dbReference type="CDD" id="cd01095">
    <property type="entry name" value="Nitrilotriacetate_monoxgenase"/>
    <property type="match status" value="1"/>
</dbReference>
<dbReference type="PANTHER" id="PTHR30011">
    <property type="entry name" value="ALKANESULFONATE MONOOXYGENASE-RELATED"/>
    <property type="match status" value="1"/>
</dbReference>
<evidence type="ECO:0000256" key="2">
    <source>
        <dbReference type="ARBA" id="ARBA00022643"/>
    </source>
</evidence>
<feature type="domain" description="Luciferase-like" evidence="6">
    <location>
        <begin position="25"/>
        <end position="386"/>
    </location>
</feature>
<keyword evidence="8" id="KW-1185">Reference proteome</keyword>
<reference evidence="7 8" key="1">
    <citation type="submission" date="2017-12" db="EMBL/GenBank/DDBJ databases">
        <title>Genomes of bacteria within cyanobacterial aggregates.</title>
        <authorList>
            <person name="Cai H."/>
        </authorList>
    </citation>
    <scope>NUCLEOTIDE SEQUENCE [LARGE SCALE GENOMIC DNA]</scope>
    <source>
        <strain evidence="7 8">TH16</strain>
    </source>
</reference>
<accession>A0A2K9NHR8</accession>
<dbReference type="OrthoDB" id="6752030at2"/>
<dbReference type="PANTHER" id="PTHR30011:SF16">
    <property type="entry name" value="C2H2 FINGER DOMAIN TRANSCRIPTION FACTOR (EUROFUNG)-RELATED"/>
    <property type="match status" value="1"/>
</dbReference>
<dbReference type="NCBIfam" id="TIGR03860">
    <property type="entry name" value="FMN_nitrolo"/>
    <property type="match status" value="1"/>
</dbReference>
<evidence type="ECO:0000256" key="1">
    <source>
        <dbReference type="ARBA" id="ARBA00022630"/>
    </source>
</evidence>
<evidence type="ECO:0000256" key="5">
    <source>
        <dbReference type="ARBA" id="ARBA00033748"/>
    </source>
</evidence>
<keyword evidence="2" id="KW-0288">FMN</keyword>
<dbReference type="RefSeq" id="WP_102114144.1">
    <property type="nucleotide sequence ID" value="NZ_BMGN01000007.1"/>
</dbReference>
<dbReference type="InterPro" id="IPR051260">
    <property type="entry name" value="Diverse_substr_monoxygenases"/>
</dbReference>
<sequence>MAPQKRQLVLNVFLTRHGHHPGAWRQPQSPGGGNPSFAYWAEQVKTAERGKLDAVFFADFVGNGGADVRGAGRRPAGQGFEPLTLAGALSAITDRIGIVVTVNTNFNEPFNLTRRIASLDHLSGGRIGWNVVSSLSDGAGKSFGVENPLEHAERYARAGEFIDVTRRLWDSYDDGAFDHPDKETGIFLNSSSVHPVNHQGRFFKVDTVLDIARPIQGYPVIVQAGNSDTGREFAAKYAEVIYASAQFLEDAQAYYRDVKGRLAKYGRHPDHLKITPGLSYAIGSSGQEARDKFEALQASVNFTGPIELGGHDLTGYDLDGPLPDLPEPANGKGRWQQLLTLARRENLSIRQLILRFNVVRGHRVLLGTPEQIADQIEDWFVKDGADGFNLIPPLLPDSLRDFVDLVIPQLQRRGIFRTEYEGTTLREHLNLPRPANHNTGRAVAAE</sequence>
<dbReference type="InterPro" id="IPR036661">
    <property type="entry name" value="Luciferase-like_sf"/>
</dbReference>
<dbReference type="Pfam" id="PF00296">
    <property type="entry name" value="Bac_luciferase"/>
    <property type="match status" value="1"/>
</dbReference>
<dbReference type="PIRSF" id="PIRSF000337">
    <property type="entry name" value="NTA_MOA"/>
    <property type="match status" value="1"/>
</dbReference>
<dbReference type="SUPFAM" id="SSF51679">
    <property type="entry name" value="Bacterial luciferase-like"/>
    <property type="match status" value="1"/>
</dbReference>
<evidence type="ECO:0000256" key="4">
    <source>
        <dbReference type="ARBA" id="ARBA00023033"/>
    </source>
</evidence>
<dbReference type="AlphaFoldDB" id="A0A2K9NHR8"/>
<dbReference type="Proteomes" id="UP000234752">
    <property type="component" value="Chromosome eg_2"/>
</dbReference>
<evidence type="ECO:0000256" key="3">
    <source>
        <dbReference type="ARBA" id="ARBA00023002"/>
    </source>
</evidence>
<dbReference type="GO" id="GO:0004497">
    <property type="term" value="F:monooxygenase activity"/>
    <property type="evidence" value="ECO:0007669"/>
    <property type="project" value="UniProtKB-KW"/>
</dbReference>
<protein>
    <submittedName>
        <fullName evidence="7">Nitrilotriacetate monooxygenase</fullName>
    </submittedName>
</protein>
<evidence type="ECO:0000259" key="6">
    <source>
        <dbReference type="Pfam" id="PF00296"/>
    </source>
</evidence>
<keyword evidence="4 7" id="KW-0503">Monooxygenase</keyword>
<dbReference type="EMBL" id="CP025612">
    <property type="protein sequence ID" value="AUN32611.1"/>
    <property type="molecule type" value="Genomic_DNA"/>
</dbReference>
<evidence type="ECO:0000313" key="7">
    <source>
        <dbReference type="EMBL" id="AUN32611.1"/>
    </source>
</evidence>
<dbReference type="InterPro" id="IPR011251">
    <property type="entry name" value="Luciferase-like_dom"/>
</dbReference>
<comment type="similarity">
    <text evidence="5">Belongs to the NtaA/SnaA/DszA monooxygenase family.</text>
</comment>
<dbReference type="Gene3D" id="3.20.20.30">
    <property type="entry name" value="Luciferase-like domain"/>
    <property type="match status" value="1"/>
</dbReference>
<dbReference type="GO" id="GO:0016705">
    <property type="term" value="F:oxidoreductase activity, acting on paired donors, with incorporation or reduction of molecular oxygen"/>
    <property type="evidence" value="ECO:0007669"/>
    <property type="project" value="InterPro"/>
</dbReference>
<keyword evidence="1" id="KW-0285">Flavoprotein</keyword>
<keyword evidence="3" id="KW-0560">Oxidoreductase</keyword>
<dbReference type="KEGG" id="ncb:C0V82_19975"/>
<evidence type="ECO:0000313" key="8">
    <source>
        <dbReference type="Proteomes" id="UP000234752"/>
    </source>
</evidence>
<dbReference type="InterPro" id="IPR016215">
    <property type="entry name" value="NTA_MOA"/>
</dbReference>
<gene>
    <name evidence="7" type="ORF">C0V82_19975</name>
</gene>
<organism evidence="7 8">
    <name type="scientific">Niveispirillum cyanobacteriorum</name>
    <dbReference type="NCBI Taxonomy" id="1612173"/>
    <lineage>
        <taxon>Bacteria</taxon>
        <taxon>Pseudomonadati</taxon>
        <taxon>Pseudomonadota</taxon>
        <taxon>Alphaproteobacteria</taxon>
        <taxon>Rhodospirillales</taxon>
        <taxon>Azospirillaceae</taxon>
        <taxon>Niveispirillum</taxon>
    </lineage>
</organism>